<feature type="domain" description="EF-hand" evidence="3">
    <location>
        <begin position="263"/>
        <end position="298"/>
    </location>
</feature>
<dbReference type="Pfam" id="PF00149">
    <property type="entry name" value="Metallophos"/>
    <property type="match status" value="1"/>
</dbReference>
<accession>A0A9N9SLX4</accession>
<evidence type="ECO:0000256" key="1">
    <source>
        <dbReference type="ARBA" id="ARBA00008294"/>
    </source>
</evidence>
<dbReference type="GO" id="GO:0005509">
    <property type="term" value="F:calcium ion binding"/>
    <property type="evidence" value="ECO:0007669"/>
    <property type="project" value="InterPro"/>
</dbReference>
<dbReference type="GO" id="GO:0004722">
    <property type="term" value="F:protein serine/threonine phosphatase activity"/>
    <property type="evidence" value="ECO:0007669"/>
    <property type="project" value="UniProtKB-EC"/>
</dbReference>
<dbReference type="PANTHER" id="PTHR11668">
    <property type="entry name" value="SERINE/THREONINE PROTEIN PHOSPHATASE"/>
    <property type="match status" value="1"/>
</dbReference>
<evidence type="ECO:0000313" key="4">
    <source>
        <dbReference type="EMBL" id="CAG9824614.1"/>
    </source>
</evidence>
<dbReference type="GO" id="GO:0005634">
    <property type="term" value="C:nucleus"/>
    <property type="evidence" value="ECO:0007669"/>
    <property type="project" value="TreeGrafter"/>
</dbReference>
<dbReference type="PROSITE" id="PS00125">
    <property type="entry name" value="SER_THR_PHOSPHATASE"/>
    <property type="match status" value="1"/>
</dbReference>
<evidence type="ECO:0000259" key="3">
    <source>
        <dbReference type="PROSITE" id="PS50222"/>
    </source>
</evidence>
<evidence type="ECO:0000313" key="5">
    <source>
        <dbReference type="Proteomes" id="UP001153737"/>
    </source>
</evidence>
<dbReference type="InterPro" id="IPR004843">
    <property type="entry name" value="Calcineurin-like_PHP"/>
</dbReference>
<evidence type="ECO:0000256" key="2">
    <source>
        <dbReference type="RuleBase" id="RU004273"/>
    </source>
</evidence>
<dbReference type="OrthoDB" id="256429at2759"/>
<dbReference type="SUPFAM" id="SSF47473">
    <property type="entry name" value="EF-hand"/>
    <property type="match status" value="1"/>
</dbReference>
<dbReference type="EMBL" id="OU896714">
    <property type="protein sequence ID" value="CAG9824614.1"/>
    <property type="molecule type" value="Genomic_DNA"/>
</dbReference>
<dbReference type="PROSITE" id="PS50222">
    <property type="entry name" value="EF_HAND_2"/>
    <property type="match status" value="1"/>
</dbReference>
<dbReference type="InterPro" id="IPR029052">
    <property type="entry name" value="Metallo-depent_PP-like"/>
</dbReference>
<reference evidence="4" key="2">
    <citation type="submission" date="2022-10" db="EMBL/GenBank/DDBJ databases">
        <authorList>
            <consortium name="ENA_rothamsted_submissions"/>
            <consortium name="culmorum"/>
            <person name="King R."/>
        </authorList>
    </citation>
    <scope>NUCLEOTIDE SEQUENCE</scope>
</reference>
<dbReference type="Proteomes" id="UP001153737">
    <property type="component" value="Chromosome 8"/>
</dbReference>
<dbReference type="InterPro" id="IPR050341">
    <property type="entry name" value="PP1_catalytic_subunit"/>
</dbReference>
<organism evidence="4 5">
    <name type="scientific">Phaedon cochleariae</name>
    <name type="common">Mustard beetle</name>
    <dbReference type="NCBI Taxonomy" id="80249"/>
    <lineage>
        <taxon>Eukaryota</taxon>
        <taxon>Metazoa</taxon>
        <taxon>Ecdysozoa</taxon>
        <taxon>Arthropoda</taxon>
        <taxon>Hexapoda</taxon>
        <taxon>Insecta</taxon>
        <taxon>Pterygota</taxon>
        <taxon>Neoptera</taxon>
        <taxon>Endopterygota</taxon>
        <taxon>Coleoptera</taxon>
        <taxon>Polyphaga</taxon>
        <taxon>Cucujiformia</taxon>
        <taxon>Chrysomeloidea</taxon>
        <taxon>Chrysomelidae</taxon>
        <taxon>Chrysomelinae</taxon>
        <taxon>Chrysomelini</taxon>
        <taxon>Phaedon</taxon>
    </lineage>
</organism>
<comment type="catalytic activity">
    <reaction evidence="2">
        <text>O-phospho-L-threonyl-[protein] + H2O = L-threonyl-[protein] + phosphate</text>
        <dbReference type="Rhea" id="RHEA:47004"/>
        <dbReference type="Rhea" id="RHEA-COMP:11060"/>
        <dbReference type="Rhea" id="RHEA-COMP:11605"/>
        <dbReference type="ChEBI" id="CHEBI:15377"/>
        <dbReference type="ChEBI" id="CHEBI:30013"/>
        <dbReference type="ChEBI" id="CHEBI:43474"/>
        <dbReference type="ChEBI" id="CHEBI:61977"/>
        <dbReference type="EC" id="3.1.3.16"/>
    </reaction>
</comment>
<dbReference type="PANTHER" id="PTHR11668:SF496">
    <property type="entry name" value="SERINE_THREONINE-PROTEIN PHOSPHATASE"/>
    <property type="match status" value="1"/>
</dbReference>
<dbReference type="Gene3D" id="3.60.21.10">
    <property type="match status" value="1"/>
</dbReference>
<protein>
    <recommendedName>
        <fullName evidence="2">Serine/threonine-protein phosphatase</fullName>
        <ecNumber evidence="2">3.1.3.16</ecNumber>
    </recommendedName>
</protein>
<keyword evidence="5" id="KW-1185">Reference proteome</keyword>
<dbReference type="SMART" id="SM00156">
    <property type="entry name" value="PP2Ac"/>
    <property type="match status" value="1"/>
</dbReference>
<sequence>MAIFKSISELCDAVSLVVYCNDNTMLLTVDNIEHWIPCVKVPAGQSWERAIAKEAEDIFGNNNVDKILRICKTWMPKHPQAFLLHVVFGLAVDPAMKVKAKNSLGKFRGKLRWVSDIDIMKLSQNNSVRSPELLEFFYLAKKIYNPAYIQPEELIVLENFCETVDDILVSGKGNIHSQLVDASGIDKLAQESILREFIFMIFPASYMSLRVFSKFVVELGWPKESAAYLFNSADVSNRRGVSFREFLYFLATVDPNTSHGGGAAEIRCRYMFKFYDRDSDNLLKADEFKNVICDLRKAKKLPTDAPSVAKEAAETYKSMSISDGTPINVVDFLKAICDLKIRGTSTIFRSSIGIIKYLKEASDKSLPPSVGVSSIRQPAENVRGKMTALSPRTIDYEVAVHTIKIQRSGQAINIDEMRQIQEAVSMTTLKQPVNEQNRRISMDLFSQRSVSNEVLKGLRYITSINKIKDPKANYTWGQLDPTTFARNLINVCNQVREVFRVESRLLELNSPVYVMGDLHGNVADLLYFERTLWHIGPGLSPSNLLFLGDYVDRGAYSIEVISYLFSYKLQCPNKLNLLRGNHEIREVQKMFTFLKECILKLGDKLGNELWIAANNAFDNMPIAAVIDGKIFCCHGGVPPPWLCPVISAINDIPIPLSQPDVQSSLAWEIMWNDPVRPKTVNDKLAMELLANEGFAVNVRRGTAHIFSVEALERFLKANQLTHLIRAHEVAQAGFQVLQKGKLMTVFSSSKYCGGQNDAACVMADQGKLRILRLETD</sequence>
<dbReference type="AlphaFoldDB" id="A0A9N9SLX4"/>
<dbReference type="SUPFAM" id="SSF56300">
    <property type="entry name" value="Metallo-dependent phosphatases"/>
    <property type="match status" value="1"/>
</dbReference>
<dbReference type="InterPro" id="IPR006186">
    <property type="entry name" value="Ser/Thr-sp_prot-phosphatase"/>
</dbReference>
<dbReference type="Gene3D" id="1.10.238.10">
    <property type="entry name" value="EF-hand"/>
    <property type="match status" value="1"/>
</dbReference>
<dbReference type="EC" id="3.1.3.16" evidence="2"/>
<dbReference type="CDD" id="cd00144">
    <property type="entry name" value="MPP_PPP_family"/>
    <property type="match status" value="1"/>
</dbReference>
<dbReference type="GO" id="GO:0005737">
    <property type="term" value="C:cytoplasm"/>
    <property type="evidence" value="ECO:0007669"/>
    <property type="project" value="TreeGrafter"/>
</dbReference>
<gene>
    <name evidence="4" type="ORF">PHAECO_LOCUS12043</name>
</gene>
<proteinExistence type="inferred from homology"/>
<comment type="similarity">
    <text evidence="1 2">Belongs to the PPP phosphatase family.</text>
</comment>
<dbReference type="InterPro" id="IPR002048">
    <property type="entry name" value="EF_hand_dom"/>
</dbReference>
<name>A0A9N9SLX4_PHACE</name>
<reference evidence="4" key="1">
    <citation type="submission" date="2022-01" db="EMBL/GenBank/DDBJ databases">
        <authorList>
            <person name="King R."/>
        </authorList>
    </citation>
    <scope>NUCLEOTIDE SEQUENCE</scope>
</reference>
<dbReference type="InterPro" id="IPR011992">
    <property type="entry name" value="EF-hand-dom_pair"/>
</dbReference>
<keyword evidence="2" id="KW-0378">Hydrolase</keyword>
<dbReference type="PRINTS" id="PR00114">
    <property type="entry name" value="STPHPHTASE"/>
</dbReference>